<protein>
    <submittedName>
        <fullName evidence="1">Uncharacterized protein</fullName>
    </submittedName>
</protein>
<evidence type="ECO:0000313" key="1">
    <source>
        <dbReference type="EMBL" id="OBQ42442.1"/>
    </source>
</evidence>
<dbReference type="Proteomes" id="UP000092093">
    <property type="component" value="Unassembled WGS sequence"/>
</dbReference>
<gene>
    <name evidence="1" type="ORF">AN484_17755</name>
</gene>
<reference evidence="1 2" key="1">
    <citation type="submission" date="2015-09" db="EMBL/GenBank/DDBJ databases">
        <title>Aphanizomenon flos-aquae WA102.</title>
        <authorList>
            <person name="Driscoll C."/>
        </authorList>
    </citation>
    <scope>NUCLEOTIDE SEQUENCE [LARGE SCALE GENOMIC DNA]</scope>
    <source>
        <strain evidence="1">WA102</strain>
    </source>
</reference>
<proteinExistence type="predicted"/>
<accession>A0A1B7WZC0</accession>
<evidence type="ECO:0000313" key="2">
    <source>
        <dbReference type="Proteomes" id="UP000092093"/>
    </source>
</evidence>
<organism evidence="1 2">
    <name type="scientific">Aphanizomenon flos-aquae WA102</name>
    <dbReference type="NCBI Taxonomy" id="1710896"/>
    <lineage>
        <taxon>Bacteria</taxon>
        <taxon>Bacillati</taxon>
        <taxon>Cyanobacteriota</taxon>
        <taxon>Cyanophyceae</taxon>
        <taxon>Nostocales</taxon>
        <taxon>Aphanizomenonaceae</taxon>
        <taxon>Aphanizomenon</taxon>
    </lineage>
</organism>
<dbReference type="AlphaFoldDB" id="A0A1B7WZC0"/>
<name>A0A1B7WZC0_APHFL</name>
<sequence length="135" mass="15671">MFDNLEEGQLWLKKQRNALTKLSEITTTGTGETFILFNNFLKKALIAKALDREVVFGEGELFPNNSMFRKELSGYRIVPPEKVQEFENALKKIEQLYNLEYQAIDIVDKLSSDGFRRIKDLSPQNQQTFVDLFSE</sequence>
<dbReference type="EMBL" id="LJOW01000105">
    <property type="protein sequence ID" value="OBQ42442.1"/>
    <property type="molecule type" value="Genomic_DNA"/>
</dbReference>
<comment type="caution">
    <text evidence="1">The sequence shown here is derived from an EMBL/GenBank/DDBJ whole genome shotgun (WGS) entry which is preliminary data.</text>
</comment>